<dbReference type="PIRSF" id="PIRSF004846">
    <property type="entry name" value="ModA"/>
    <property type="match status" value="1"/>
</dbReference>
<evidence type="ECO:0000313" key="7">
    <source>
        <dbReference type="Proteomes" id="UP001144396"/>
    </source>
</evidence>
<organism evidence="6 7">
    <name type="scientific">Agromyces rhizosphaerae</name>
    <dbReference type="NCBI Taxonomy" id="88374"/>
    <lineage>
        <taxon>Bacteria</taxon>
        <taxon>Bacillati</taxon>
        <taxon>Actinomycetota</taxon>
        <taxon>Actinomycetes</taxon>
        <taxon>Micrococcales</taxon>
        <taxon>Microbacteriaceae</taxon>
        <taxon>Agromyces</taxon>
    </lineage>
</organism>
<keyword evidence="2 4" id="KW-0479">Metal-binding</keyword>
<reference evidence="6" key="1">
    <citation type="submission" date="2022-12" db="EMBL/GenBank/DDBJ databases">
        <title>Reference genome sequencing for broad-spectrum identification of bacterial and archaeal isolates by mass spectrometry.</title>
        <authorList>
            <person name="Sekiguchi Y."/>
            <person name="Tourlousse D.M."/>
        </authorList>
    </citation>
    <scope>NUCLEOTIDE SEQUENCE</scope>
    <source>
        <strain evidence="6">14</strain>
    </source>
</reference>
<feature type="binding site" evidence="4">
    <location>
        <position position="50"/>
    </location>
    <ligand>
        <name>molybdate</name>
        <dbReference type="ChEBI" id="CHEBI:36264"/>
    </ligand>
</feature>
<accession>A0A9W6FQQ4</accession>
<dbReference type="PROSITE" id="PS51257">
    <property type="entry name" value="PROKAR_LIPOPROTEIN"/>
    <property type="match status" value="1"/>
</dbReference>
<keyword evidence="7" id="KW-1185">Reference proteome</keyword>
<evidence type="ECO:0000256" key="4">
    <source>
        <dbReference type="PIRSR" id="PIRSR004846-1"/>
    </source>
</evidence>
<dbReference type="GO" id="GO:0030973">
    <property type="term" value="F:molybdate ion binding"/>
    <property type="evidence" value="ECO:0007669"/>
    <property type="project" value="TreeGrafter"/>
</dbReference>
<feature type="binding site" evidence="4">
    <location>
        <position position="181"/>
    </location>
    <ligand>
        <name>molybdate</name>
        <dbReference type="ChEBI" id="CHEBI:36264"/>
    </ligand>
</feature>
<dbReference type="GO" id="GO:0015689">
    <property type="term" value="P:molybdate ion transport"/>
    <property type="evidence" value="ECO:0007669"/>
    <property type="project" value="InterPro"/>
</dbReference>
<dbReference type="EMBL" id="BSDP01000001">
    <property type="protein sequence ID" value="GLI26313.1"/>
    <property type="molecule type" value="Genomic_DNA"/>
</dbReference>
<keyword evidence="4" id="KW-0500">Molybdenum</keyword>
<evidence type="ECO:0000256" key="1">
    <source>
        <dbReference type="ARBA" id="ARBA00009175"/>
    </source>
</evidence>
<dbReference type="NCBIfam" id="TIGR01256">
    <property type="entry name" value="modA"/>
    <property type="match status" value="1"/>
</dbReference>
<feature type="binding site" evidence="4">
    <location>
        <position position="78"/>
    </location>
    <ligand>
        <name>molybdate</name>
        <dbReference type="ChEBI" id="CHEBI:36264"/>
    </ligand>
</feature>
<evidence type="ECO:0000313" key="6">
    <source>
        <dbReference type="EMBL" id="GLI26313.1"/>
    </source>
</evidence>
<dbReference type="PANTHER" id="PTHR30632">
    <property type="entry name" value="MOLYBDATE-BINDING PERIPLASMIC PROTEIN"/>
    <property type="match status" value="1"/>
</dbReference>
<protein>
    <submittedName>
        <fullName evidence="6">Molybdate-binding protein</fullName>
    </submittedName>
</protein>
<feature type="binding site" evidence="4">
    <location>
        <position position="199"/>
    </location>
    <ligand>
        <name>molybdate</name>
        <dbReference type="ChEBI" id="CHEBI:36264"/>
    </ligand>
</feature>
<gene>
    <name evidence="6" type="ORF">ARHIZOSPH14_05550</name>
</gene>
<evidence type="ECO:0000256" key="2">
    <source>
        <dbReference type="ARBA" id="ARBA00022723"/>
    </source>
</evidence>
<sequence>MTRRPRRGAAAAAASVALLTVGALGGCSGSGALTPGDLPAATITVFAAASLTESFEALAAEFEAAHPGVEVALSFGGSATLASQILEGAPADVFASADEATMRRVVDGGATAADPQIFATNALTLAVPAGNPGGVTGLADLADPGLAIALCAPEVPCGATAVSVLDAAGVTAAPDTLEQDVKAVLTRLVLGEADAGLVYRTDVIAAGDAVEQIEAEGTDAAVNAYPIAPVGAAETATAREFIAFVRSDAGQGVLADAGFGAP</sequence>
<dbReference type="Proteomes" id="UP001144396">
    <property type="component" value="Unassembled WGS sequence"/>
</dbReference>
<evidence type="ECO:0000256" key="5">
    <source>
        <dbReference type="SAM" id="SignalP"/>
    </source>
</evidence>
<keyword evidence="3 5" id="KW-0732">Signal</keyword>
<feature type="signal peptide" evidence="5">
    <location>
        <begin position="1"/>
        <end position="25"/>
    </location>
</feature>
<dbReference type="SUPFAM" id="SSF53850">
    <property type="entry name" value="Periplasmic binding protein-like II"/>
    <property type="match status" value="1"/>
</dbReference>
<dbReference type="GO" id="GO:0046872">
    <property type="term" value="F:metal ion binding"/>
    <property type="evidence" value="ECO:0007669"/>
    <property type="project" value="UniProtKB-KW"/>
</dbReference>
<dbReference type="PANTHER" id="PTHR30632:SF0">
    <property type="entry name" value="SULFATE-BINDING PROTEIN"/>
    <property type="match status" value="1"/>
</dbReference>
<dbReference type="AlphaFoldDB" id="A0A9W6FQQ4"/>
<comment type="similarity">
    <text evidence="1">Belongs to the bacterial solute-binding protein ModA family.</text>
</comment>
<name>A0A9W6FQQ4_9MICO</name>
<dbReference type="InterPro" id="IPR050682">
    <property type="entry name" value="ModA/WtpA"/>
</dbReference>
<dbReference type="Gene3D" id="3.40.190.10">
    <property type="entry name" value="Periplasmic binding protein-like II"/>
    <property type="match status" value="2"/>
</dbReference>
<dbReference type="InterPro" id="IPR005950">
    <property type="entry name" value="ModA"/>
</dbReference>
<dbReference type="Pfam" id="PF13531">
    <property type="entry name" value="SBP_bac_11"/>
    <property type="match status" value="1"/>
</dbReference>
<comment type="caution">
    <text evidence="6">The sequence shown here is derived from an EMBL/GenBank/DDBJ whole genome shotgun (WGS) entry which is preliminary data.</text>
</comment>
<feature type="chain" id="PRO_5040968175" evidence="5">
    <location>
        <begin position="26"/>
        <end position="262"/>
    </location>
</feature>
<dbReference type="RefSeq" id="WP_281882311.1">
    <property type="nucleotide sequence ID" value="NZ_BSDP01000001.1"/>
</dbReference>
<evidence type="ECO:0000256" key="3">
    <source>
        <dbReference type="ARBA" id="ARBA00022729"/>
    </source>
</evidence>
<proteinExistence type="inferred from homology"/>